<dbReference type="GeneID" id="19402585"/>
<proteinExistence type="predicted"/>
<dbReference type="AlphaFoldDB" id="R0JN95"/>
<dbReference type="HOGENOM" id="CLU_2943283_0_0_1"/>
<gene>
    <name evidence="1" type="ORF">SETTUDRAFT_22627</name>
</gene>
<protein>
    <submittedName>
        <fullName evidence="1">Uncharacterized protein</fullName>
    </submittedName>
</protein>
<evidence type="ECO:0000313" key="1">
    <source>
        <dbReference type="EMBL" id="EOA82648.1"/>
    </source>
</evidence>
<evidence type="ECO:0000313" key="2">
    <source>
        <dbReference type="Proteomes" id="UP000016935"/>
    </source>
</evidence>
<dbReference type="Proteomes" id="UP000016935">
    <property type="component" value="Unassembled WGS sequence"/>
</dbReference>
<dbReference type="RefSeq" id="XP_008029365.1">
    <property type="nucleotide sequence ID" value="XM_008031174.1"/>
</dbReference>
<sequence length="60" mass="6765">MRKHPVSTKFNVGLKGNDTVLVCYYGGVKRTHTFDDDPEWLKILTNGMVSRIITAVLKVT</sequence>
<keyword evidence="2" id="KW-1185">Reference proteome</keyword>
<dbReference type="EMBL" id="KB908844">
    <property type="protein sequence ID" value="EOA82648.1"/>
    <property type="molecule type" value="Genomic_DNA"/>
</dbReference>
<name>R0JN95_EXST2</name>
<accession>R0JN95</accession>
<reference evidence="1 2" key="1">
    <citation type="journal article" date="2012" name="PLoS Pathog.">
        <title>Diverse lifestyles and strategies of plant pathogenesis encoded in the genomes of eighteen Dothideomycetes fungi.</title>
        <authorList>
            <person name="Ohm R.A."/>
            <person name="Feau N."/>
            <person name="Henrissat B."/>
            <person name="Schoch C.L."/>
            <person name="Horwitz B.A."/>
            <person name="Barry K.W."/>
            <person name="Condon B.J."/>
            <person name="Copeland A.C."/>
            <person name="Dhillon B."/>
            <person name="Glaser F."/>
            <person name="Hesse C.N."/>
            <person name="Kosti I."/>
            <person name="LaButti K."/>
            <person name="Lindquist E.A."/>
            <person name="Lucas S."/>
            <person name="Salamov A.A."/>
            <person name="Bradshaw R.E."/>
            <person name="Ciuffetti L."/>
            <person name="Hamelin R.C."/>
            <person name="Kema G.H.J."/>
            <person name="Lawrence C."/>
            <person name="Scott J.A."/>
            <person name="Spatafora J.W."/>
            <person name="Turgeon B.G."/>
            <person name="de Wit P.J.G.M."/>
            <person name="Zhong S."/>
            <person name="Goodwin S.B."/>
            <person name="Grigoriev I.V."/>
        </authorList>
    </citation>
    <scope>NUCLEOTIDE SEQUENCE [LARGE SCALE GENOMIC DNA]</scope>
    <source>
        <strain evidence="2">28A</strain>
    </source>
</reference>
<reference evidence="1 2" key="2">
    <citation type="journal article" date="2013" name="PLoS Genet.">
        <title>Comparative genome structure, secondary metabolite, and effector coding capacity across Cochliobolus pathogens.</title>
        <authorList>
            <person name="Condon B.J."/>
            <person name="Leng Y."/>
            <person name="Wu D."/>
            <person name="Bushley K.E."/>
            <person name="Ohm R.A."/>
            <person name="Otillar R."/>
            <person name="Martin J."/>
            <person name="Schackwitz W."/>
            <person name="Grimwood J."/>
            <person name="MohdZainudin N."/>
            <person name="Xue C."/>
            <person name="Wang R."/>
            <person name="Manning V.A."/>
            <person name="Dhillon B."/>
            <person name="Tu Z.J."/>
            <person name="Steffenson B.J."/>
            <person name="Salamov A."/>
            <person name="Sun H."/>
            <person name="Lowry S."/>
            <person name="LaButti K."/>
            <person name="Han J."/>
            <person name="Copeland A."/>
            <person name="Lindquist E."/>
            <person name="Barry K."/>
            <person name="Schmutz J."/>
            <person name="Baker S.E."/>
            <person name="Ciuffetti L.M."/>
            <person name="Grigoriev I.V."/>
            <person name="Zhong S."/>
            <person name="Turgeon B.G."/>
        </authorList>
    </citation>
    <scope>NUCLEOTIDE SEQUENCE [LARGE SCALE GENOMIC DNA]</scope>
    <source>
        <strain evidence="2">28A</strain>
    </source>
</reference>
<organism evidence="1 2">
    <name type="scientific">Exserohilum turcicum (strain 28A)</name>
    <name type="common">Northern leaf blight fungus</name>
    <name type="synonym">Setosphaeria turcica</name>
    <dbReference type="NCBI Taxonomy" id="671987"/>
    <lineage>
        <taxon>Eukaryota</taxon>
        <taxon>Fungi</taxon>
        <taxon>Dikarya</taxon>
        <taxon>Ascomycota</taxon>
        <taxon>Pezizomycotina</taxon>
        <taxon>Dothideomycetes</taxon>
        <taxon>Pleosporomycetidae</taxon>
        <taxon>Pleosporales</taxon>
        <taxon>Pleosporineae</taxon>
        <taxon>Pleosporaceae</taxon>
        <taxon>Exserohilum</taxon>
    </lineage>
</organism>